<evidence type="ECO:0000313" key="3">
    <source>
        <dbReference type="Proteomes" id="UP000008392"/>
    </source>
</evidence>
<dbReference type="HOGENOM" id="CLU_2896349_0_0_4"/>
<dbReference type="KEGG" id="cfu:CFU_3875"/>
<sequence length="62" mass="7126">MPNSLAQAELIAPMNNPPFPSRWVRRVSNLELDFFHHVKEKQNGNSNKETRSEETRCEEAGS</sequence>
<dbReference type="Proteomes" id="UP000008392">
    <property type="component" value="Chromosome"/>
</dbReference>
<keyword evidence="3" id="KW-1185">Reference proteome</keyword>
<gene>
    <name evidence="2" type="ordered locus">CFU_3875</name>
</gene>
<reference evidence="2 3" key="2">
    <citation type="journal article" date="2006" name="J. Microbiol. Methods">
        <title>Genomic flank-sequencing of plasposon insertion sites for rapid identification of functional genes.</title>
        <authorList>
            <person name="Leveau J.H."/>
            <person name="Gerards S."/>
            <person name="Fritsche K."/>
            <person name="Zondag G."/>
            <person name="van Veen J.A."/>
        </authorList>
    </citation>
    <scope>NUCLEOTIDE SEQUENCE [LARGE SCALE GENOMIC DNA]</scope>
    <source>
        <strain evidence="2 3">Ter331</strain>
    </source>
</reference>
<dbReference type="EMBL" id="CP002745">
    <property type="protein sequence ID" value="AEK63699.1"/>
    <property type="molecule type" value="Genomic_DNA"/>
</dbReference>
<reference evidence="2 3" key="3">
    <citation type="journal article" date="2008" name="FEMS Microbiol. Ecol.">
        <title>Identification and characterization of genes underlying chitinolysis in Collimonas fungivorans Ter331.</title>
        <authorList>
            <person name="Fritsche K."/>
            <person name="de Boer W."/>
            <person name="Gerards S."/>
            <person name="van den Berg M."/>
            <person name="van Veen J.A."/>
            <person name="Leveau J.H."/>
        </authorList>
    </citation>
    <scope>NUCLEOTIDE SEQUENCE [LARGE SCALE GENOMIC DNA]</scope>
    <source>
        <strain evidence="2 3">Ter331</strain>
    </source>
</reference>
<name>G0ADS6_COLFT</name>
<feature type="region of interest" description="Disordered" evidence="1">
    <location>
        <begin position="40"/>
        <end position="62"/>
    </location>
</feature>
<evidence type="ECO:0000313" key="2">
    <source>
        <dbReference type="EMBL" id="AEK63699.1"/>
    </source>
</evidence>
<accession>G0ADS6</accession>
<reference evidence="2 3" key="4">
    <citation type="journal article" date="2010" name="Environ. Microbiol.">
        <title>The bacterial genus Collimonas: mycophagy, weathering and other adaptive solutions to life in oligotrophic soil environments.</title>
        <authorList>
            <person name="Leveau J.H."/>
            <person name="Uroz S."/>
            <person name="de Boer W."/>
        </authorList>
    </citation>
    <scope>NUCLEOTIDE SEQUENCE [LARGE SCALE GENOMIC DNA]</scope>
    <source>
        <strain evidence="2 3">Ter331</strain>
    </source>
</reference>
<evidence type="ECO:0000256" key="1">
    <source>
        <dbReference type="SAM" id="MobiDB-lite"/>
    </source>
</evidence>
<proteinExistence type="predicted"/>
<dbReference type="STRING" id="1005048.CFU_3875"/>
<organism evidence="2 3">
    <name type="scientific">Collimonas fungivorans (strain Ter331)</name>
    <dbReference type="NCBI Taxonomy" id="1005048"/>
    <lineage>
        <taxon>Bacteria</taxon>
        <taxon>Pseudomonadati</taxon>
        <taxon>Pseudomonadota</taxon>
        <taxon>Betaproteobacteria</taxon>
        <taxon>Burkholderiales</taxon>
        <taxon>Oxalobacteraceae</taxon>
        <taxon>Collimonas</taxon>
    </lineage>
</organism>
<dbReference type="AlphaFoldDB" id="G0ADS6"/>
<protein>
    <submittedName>
        <fullName evidence="2">Uncharacterized protein</fullName>
    </submittedName>
</protein>
<reference evidence="3" key="6">
    <citation type="submission" date="2011-05" db="EMBL/GenBank/DDBJ databases">
        <title>Complete sequence of Collimonas fungivorans Ter331.</title>
        <authorList>
            <person name="Leveau J.H."/>
        </authorList>
    </citation>
    <scope>NUCLEOTIDE SEQUENCE [LARGE SCALE GENOMIC DNA]</scope>
    <source>
        <strain evidence="3">Ter331</strain>
    </source>
</reference>
<reference evidence="2 3" key="5">
    <citation type="journal article" date="2011" name="ISME J.">
        <title>Dual transcriptional profiling of a bacterial/fungal confrontation: Collimonas fungivorans versus Aspergillus niger.</title>
        <authorList>
            <person name="Mela F."/>
            <person name="Fritsche K."/>
            <person name="de Boer W."/>
            <person name="van Veen J.A."/>
            <person name="de Graaff L.H."/>
            <person name="van den Berg M."/>
            <person name="Leveau J.H."/>
        </authorList>
    </citation>
    <scope>NUCLEOTIDE SEQUENCE [LARGE SCALE GENOMIC DNA]</scope>
    <source>
        <strain evidence="2 3">Ter331</strain>
    </source>
</reference>
<reference evidence="2 3" key="1">
    <citation type="journal article" date="2004" name="Environ. Microbiol.">
        <title>Phylogeny-function analysis of (meta)genomic libraries: screening for expression of ribosomal RNA genes by large-insert library fluorescent in situ hybridization (LIL-FISH).</title>
        <authorList>
            <person name="Leveau J.H."/>
            <person name="Gerards S."/>
            <person name="de Boer W."/>
            <person name="van Veen J.A."/>
        </authorList>
    </citation>
    <scope>NUCLEOTIDE SEQUENCE [LARGE SCALE GENOMIC DNA]</scope>
    <source>
        <strain evidence="2 3">Ter331</strain>
    </source>
</reference>